<sequence>MPQTINRASVVETTLGITFQIGELPTQQVGNVIVTNRNAPSYTITTTAAAAANTESLSVQATPVLLDAGTLLNFGGVVATLSNAAPALSTTLQTLPLPGSIGNGAAATTKALVFVAGCTDATVSPEIKNVETTNYLSGIGMEKVTTGNAKRMKLDFNLVYGDRGGSILRRIAYDKVYVGREFYFYLLFPSGEAHEGVALLESASPTQQVQDKRSFSCDAQIQGNSYIYTPPAVVNIF</sequence>
<organism evidence="1 2">
    <name type="scientific">Fischerella major NIES-592</name>
    <dbReference type="NCBI Taxonomy" id="210994"/>
    <lineage>
        <taxon>Bacteria</taxon>
        <taxon>Bacillati</taxon>
        <taxon>Cyanobacteriota</taxon>
        <taxon>Cyanophyceae</taxon>
        <taxon>Nostocales</taxon>
        <taxon>Hapalosiphonaceae</taxon>
        <taxon>Fischerella</taxon>
    </lineage>
</organism>
<dbReference type="RefSeq" id="WP_073555462.1">
    <property type="nucleotide sequence ID" value="NZ_MRCA01000003.1"/>
</dbReference>
<comment type="caution">
    <text evidence="1">The sequence shown here is derived from an EMBL/GenBank/DDBJ whole genome shotgun (WGS) entry which is preliminary data.</text>
</comment>
<protein>
    <recommendedName>
        <fullName evidence="3">Phage tail protein</fullName>
    </recommendedName>
</protein>
<evidence type="ECO:0008006" key="3">
    <source>
        <dbReference type="Google" id="ProtNLM"/>
    </source>
</evidence>
<dbReference type="NCBIfam" id="NF047353">
    <property type="entry name" value="tube_lmo2291"/>
    <property type="match status" value="1"/>
</dbReference>
<reference evidence="1 2" key="1">
    <citation type="submission" date="2016-11" db="EMBL/GenBank/DDBJ databases">
        <title>Draft Genome Sequences of Nine Cyanobacterial Strains from Diverse Habitats.</title>
        <authorList>
            <person name="Zhu T."/>
            <person name="Hou S."/>
            <person name="Lu X."/>
            <person name="Hess W.R."/>
        </authorList>
    </citation>
    <scope>NUCLEOTIDE SEQUENCE [LARGE SCALE GENOMIC DNA]</scope>
    <source>
        <strain evidence="1 2">NIES-592</strain>
    </source>
</reference>
<evidence type="ECO:0000313" key="2">
    <source>
        <dbReference type="Proteomes" id="UP000186391"/>
    </source>
</evidence>
<gene>
    <name evidence="1" type="ORF">NIES592_08290</name>
</gene>
<evidence type="ECO:0000313" key="1">
    <source>
        <dbReference type="EMBL" id="OKH14866.1"/>
    </source>
</evidence>
<dbReference type="EMBL" id="MRCA01000003">
    <property type="protein sequence ID" value="OKH14866.1"/>
    <property type="molecule type" value="Genomic_DNA"/>
</dbReference>
<proteinExistence type="predicted"/>
<accession>A0A1U7H1N0</accession>
<dbReference type="Proteomes" id="UP000186391">
    <property type="component" value="Unassembled WGS sequence"/>
</dbReference>
<dbReference type="AlphaFoldDB" id="A0A1U7H1N0"/>
<keyword evidence="2" id="KW-1185">Reference proteome</keyword>
<name>A0A1U7H1N0_9CYAN</name>